<name>A0A0P9PRZ2_PSEA0</name>
<organism evidence="1 2">
    <name type="scientific">Pseudomonas amygdali pv. dendropanacis</name>
    <dbReference type="NCBI Taxonomy" id="235272"/>
    <lineage>
        <taxon>Bacteria</taxon>
        <taxon>Pseudomonadati</taxon>
        <taxon>Pseudomonadota</taxon>
        <taxon>Gammaproteobacteria</taxon>
        <taxon>Pseudomonadales</taxon>
        <taxon>Pseudomonadaceae</taxon>
        <taxon>Pseudomonas</taxon>
        <taxon>Pseudomonas amygdali</taxon>
    </lineage>
</organism>
<dbReference type="RefSeq" id="WP_044324999.1">
    <property type="nucleotide sequence ID" value="NZ_JYHG01000140.1"/>
</dbReference>
<evidence type="ECO:0000313" key="1">
    <source>
        <dbReference type="EMBL" id="KPX20281.1"/>
    </source>
</evidence>
<dbReference type="AlphaFoldDB" id="A0A0P9PRZ2"/>
<comment type="caution">
    <text evidence="1">The sequence shown here is derived from an EMBL/GenBank/DDBJ whole genome shotgun (WGS) entry which is preliminary data.</text>
</comment>
<dbReference type="EMBL" id="LJQG01000132">
    <property type="protein sequence ID" value="KPX20281.1"/>
    <property type="molecule type" value="Genomic_DNA"/>
</dbReference>
<proteinExistence type="predicted"/>
<sequence>MLSDKSFVYAIYDELFEKIFNQYKTILNKPIDNDKDPYARARNALASLSESERSDVINFFRVVIADSASVILGTLDGVHFPDNLEGDFKLSCEGKDIQGDLMDIFIEKSQDAGVYE</sequence>
<evidence type="ECO:0000313" key="2">
    <source>
        <dbReference type="Proteomes" id="UP000050346"/>
    </source>
</evidence>
<protein>
    <submittedName>
        <fullName evidence="1">Protein product</fullName>
    </submittedName>
</protein>
<reference evidence="1 2" key="1">
    <citation type="submission" date="2015-09" db="EMBL/GenBank/DDBJ databases">
        <title>Genome announcement of multiple Pseudomonas syringae strains.</title>
        <authorList>
            <person name="Thakur S."/>
            <person name="Wang P.W."/>
            <person name="Gong Y."/>
            <person name="Weir B.S."/>
            <person name="Guttman D.S."/>
        </authorList>
    </citation>
    <scope>NUCLEOTIDE SEQUENCE [LARGE SCALE GENOMIC DNA]</scope>
    <source>
        <strain evidence="1 2">ICMP9150</strain>
    </source>
</reference>
<gene>
    <name evidence="1" type="ORF">ALO71_101419</name>
</gene>
<dbReference type="Proteomes" id="UP000050346">
    <property type="component" value="Unassembled WGS sequence"/>
</dbReference>
<accession>A0A0P9PRZ2</accession>
<dbReference type="PATRIC" id="fig|235272.12.peg.3529"/>